<feature type="compositionally biased region" description="Basic and acidic residues" evidence="1">
    <location>
        <begin position="152"/>
        <end position="163"/>
    </location>
</feature>
<feature type="region of interest" description="Disordered" evidence="1">
    <location>
        <begin position="233"/>
        <end position="267"/>
    </location>
</feature>
<accession>A0A0D6EFD2</accession>
<dbReference type="PANTHER" id="PTHR31684:SF2">
    <property type="entry name" value="COILED-COIL DOMAIN-CONTAINING PROTEIN 43"/>
    <property type="match status" value="1"/>
</dbReference>
<dbReference type="AlphaFoldDB" id="A0A0D6EFD2"/>
<dbReference type="PANTHER" id="PTHR31684">
    <property type="entry name" value="COILED-COIL DOMAIN-CONTAINING PROTEIN 43"/>
    <property type="match status" value="1"/>
</dbReference>
<sequence>MAADLSIPLEELIVTKLAALGLKSDEDTAEFVKGIVEEESFEPEDRKSAIMGMLEADEEDEATAQAVDSLLEETSAYQEAAAAERRAAEEAKAPPPKASEEKAKKVLTPEEEEKRKADLLRARSFLLALSFRTTAYQYGVIEDETEADRLAREEAVRPPDKALMDPSKLSKKQRKKALDGVDLLALPNMNKTHVQQQERERRNADAGKSSPSCFRLVALHDCRSLILAAKAQAKREKDKADLKKQKEDAAKKLADKQKRAQKGERKA</sequence>
<evidence type="ECO:0000313" key="3">
    <source>
        <dbReference type="Proteomes" id="UP000243876"/>
    </source>
</evidence>
<gene>
    <name evidence="2" type="primary">SPOSA6832_00065</name>
</gene>
<feature type="region of interest" description="Disordered" evidence="1">
    <location>
        <begin position="72"/>
        <end position="114"/>
    </location>
</feature>
<dbReference type="OrthoDB" id="18679at2759"/>
<feature type="compositionally biased region" description="Basic and acidic residues" evidence="1">
    <location>
        <begin position="82"/>
        <end position="114"/>
    </location>
</feature>
<evidence type="ECO:0000313" key="2">
    <source>
        <dbReference type="EMBL" id="CEQ38621.1"/>
    </source>
</evidence>
<dbReference type="Proteomes" id="UP000243876">
    <property type="component" value="Unassembled WGS sequence"/>
</dbReference>
<reference evidence="3" key="1">
    <citation type="submission" date="2015-02" db="EMBL/GenBank/DDBJ databases">
        <authorList>
            <person name="Gon?alves P."/>
        </authorList>
    </citation>
    <scope>NUCLEOTIDE SEQUENCE [LARGE SCALE GENOMIC DNA]</scope>
</reference>
<name>A0A0D6EFD2_SPOSA</name>
<feature type="compositionally biased region" description="Basic and acidic residues" evidence="1">
    <location>
        <begin position="196"/>
        <end position="205"/>
    </location>
</feature>
<proteinExistence type="predicted"/>
<organism evidence="2 3">
    <name type="scientific">Sporidiobolus salmonicolor</name>
    <name type="common">Yeast-like fungus</name>
    <name type="synonym">Sporobolomyces salmonicolor</name>
    <dbReference type="NCBI Taxonomy" id="5005"/>
    <lineage>
        <taxon>Eukaryota</taxon>
        <taxon>Fungi</taxon>
        <taxon>Dikarya</taxon>
        <taxon>Basidiomycota</taxon>
        <taxon>Pucciniomycotina</taxon>
        <taxon>Microbotryomycetes</taxon>
        <taxon>Sporidiobolales</taxon>
        <taxon>Sporidiobolaceae</taxon>
        <taxon>Sporobolomyces</taxon>
    </lineage>
</organism>
<keyword evidence="3" id="KW-1185">Reference proteome</keyword>
<protein>
    <submittedName>
        <fullName evidence="2">SPOSA6832_00065-mRNA-1:cds</fullName>
    </submittedName>
</protein>
<dbReference type="InterPro" id="IPR037666">
    <property type="entry name" value="CCDC43"/>
</dbReference>
<feature type="region of interest" description="Disordered" evidence="1">
    <location>
        <begin position="152"/>
        <end position="210"/>
    </location>
</feature>
<evidence type="ECO:0000256" key="1">
    <source>
        <dbReference type="SAM" id="MobiDB-lite"/>
    </source>
</evidence>
<feature type="non-terminal residue" evidence="2">
    <location>
        <position position="1"/>
    </location>
</feature>
<dbReference type="EMBL" id="CENE01000001">
    <property type="protein sequence ID" value="CEQ38621.1"/>
    <property type="molecule type" value="Genomic_DNA"/>
</dbReference>